<dbReference type="InterPro" id="IPR039424">
    <property type="entry name" value="SBP_5"/>
</dbReference>
<dbReference type="GO" id="GO:0015833">
    <property type="term" value="P:peptide transport"/>
    <property type="evidence" value="ECO:0007669"/>
    <property type="project" value="TreeGrafter"/>
</dbReference>
<sequence>MGPSIPTGLRPDRCRRRAYRFSIGLVGLVVVLSGCTADPPPAIQSTETPESTPAVAAPTGNPVVVAIDDVGTGFNPHLLADQSPANVAVSTLVLPSPFRRLASADGASTWGLDSALMVSADVTSLAPFTVTYVLRDDSQWSDGAPIAAEDFRYLWQQMITQPGVVDPAGYSQIEDVQSSGGGKTVAVTMKSAYPAWRELFTDLLPSHLVKDSPGGFEQGLRDNVPVSGGQFRIKSIDKGRDEILLERNDRFWGAPAAPDQILLRRGGSASQLADSMRSGDAQVAQVRGGAATRAQLSAIPNVRTDSIFQPRSLQFVINGRVPELTDPNIRRGIMGLLDQNLLAIVAAGGESAVRSAGAQVLSPSQPGYVSTEPAPIGRTAAIQLLSAANVFAGAPAPTPTPTTTPTPTATPTPTGDGPVLLDFVIGAPEDDDVALAVANTAADQLRAAGVEASVAPTDPAELYGTALTTGAVDAVVGWNRAVSDPATVMASRFGCPPIGSAVAAPSSATETTETAEQRAPEPLLLSNVSGLCDPSLQASFELALAGVTDVGRVVSEAEPKLWALAAVLPIVQDTSVVAVGPGVSGVSLAGPPELGVFSDAAQWMRADR</sequence>
<feature type="compositionally biased region" description="Pro residues" evidence="1">
    <location>
        <begin position="396"/>
        <end position="410"/>
    </location>
</feature>
<evidence type="ECO:0000256" key="1">
    <source>
        <dbReference type="SAM" id="MobiDB-lite"/>
    </source>
</evidence>
<dbReference type="CDD" id="cd08501">
    <property type="entry name" value="PBP2_Lpqw"/>
    <property type="match status" value="1"/>
</dbReference>
<dbReference type="Gene3D" id="3.90.76.10">
    <property type="entry name" value="Dipeptide-binding Protein, Domain 1"/>
    <property type="match status" value="1"/>
</dbReference>
<gene>
    <name evidence="3" type="ORF">GCM10007304_31310</name>
</gene>
<evidence type="ECO:0000313" key="3">
    <source>
        <dbReference type="EMBL" id="GGG15007.1"/>
    </source>
</evidence>
<dbReference type="EMBL" id="BMCU01000003">
    <property type="protein sequence ID" value="GGG15007.1"/>
    <property type="molecule type" value="Genomic_DNA"/>
</dbReference>
<dbReference type="RefSeq" id="WP_371829961.1">
    <property type="nucleotide sequence ID" value="NZ_BMCU01000003.1"/>
</dbReference>
<dbReference type="Pfam" id="PF00496">
    <property type="entry name" value="SBP_bac_5"/>
    <property type="match status" value="1"/>
</dbReference>
<evidence type="ECO:0000313" key="4">
    <source>
        <dbReference type="Proteomes" id="UP000654257"/>
    </source>
</evidence>
<proteinExistence type="predicted"/>
<dbReference type="GO" id="GO:1904680">
    <property type="term" value="F:peptide transmembrane transporter activity"/>
    <property type="evidence" value="ECO:0007669"/>
    <property type="project" value="TreeGrafter"/>
</dbReference>
<protein>
    <submittedName>
        <fullName evidence="3">Lipoprotein LpqW</fullName>
    </submittedName>
</protein>
<feature type="domain" description="Solute-binding protein family 5" evidence="2">
    <location>
        <begin position="129"/>
        <end position="496"/>
    </location>
</feature>
<keyword evidence="4" id="KW-1185">Reference proteome</keyword>
<dbReference type="Proteomes" id="UP000654257">
    <property type="component" value="Unassembled WGS sequence"/>
</dbReference>
<dbReference type="InterPro" id="IPR000914">
    <property type="entry name" value="SBP_5_dom"/>
</dbReference>
<dbReference type="SUPFAM" id="SSF53850">
    <property type="entry name" value="Periplasmic binding protein-like II"/>
    <property type="match status" value="1"/>
</dbReference>
<dbReference type="Gene3D" id="3.10.105.10">
    <property type="entry name" value="Dipeptide-binding Protein, Domain 3"/>
    <property type="match status" value="1"/>
</dbReference>
<reference evidence="3" key="1">
    <citation type="journal article" date="2014" name="Int. J. Syst. Evol. Microbiol.">
        <title>Complete genome sequence of Corynebacterium casei LMG S-19264T (=DSM 44701T), isolated from a smear-ripened cheese.</title>
        <authorList>
            <consortium name="US DOE Joint Genome Institute (JGI-PGF)"/>
            <person name="Walter F."/>
            <person name="Albersmeier A."/>
            <person name="Kalinowski J."/>
            <person name="Ruckert C."/>
        </authorList>
    </citation>
    <scope>NUCLEOTIDE SEQUENCE</scope>
    <source>
        <strain evidence="3">CCM 7905</strain>
    </source>
</reference>
<dbReference type="Gene3D" id="3.40.190.10">
    <property type="entry name" value="Periplasmic binding protein-like II"/>
    <property type="match status" value="1"/>
</dbReference>
<dbReference type="PANTHER" id="PTHR30290:SF65">
    <property type="entry name" value="MONOACYL PHOSPHATIDYLINOSITOL TETRAMANNOSIDE-BINDING PROTEIN LPQW-RELATED"/>
    <property type="match status" value="1"/>
</dbReference>
<reference evidence="3" key="2">
    <citation type="submission" date="2020-09" db="EMBL/GenBank/DDBJ databases">
        <authorList>
            <person name="Sun Q."/>
            <person name="Sedlacek I."/>
        </authorList>
    </citation>
    <scope>NUCLEOTIDE SEQUENCE</scope>
    <source>
        <strain evidence="3">CCM 7905</strain>
    </source>
</reference>
<name>A0A917FZ85_9NOCA</name>
<keyword evidence="3" id="KW-0449">Lipoprotein</keyword>
<feature type="region of interest" description="Disordered" evidence="1">
    <location>
        <begin position="393"/>
        <end position="415"/>
    </location>
</feature>
<dbReference type="AlphaFoldDB" id="A0A917FZ85"/>
<accession>A0A917FZ85</accession>
<evidence type="ECO:0000259" key="2">
    <source>
        <dbReference type="Pfam" id="PF00496"/>
    </source>
</evidence>
<organism evidence="3 4">
    <name type="scientific">Rhodococcoides trifolii</name>
    <dbReference type="NCBI Taxonomy" id="908250"/>
    <lineage>
        <taxon>Bacteria</taxon>
        <taxon>Bacillati</taxon>
        <taxon>Actinomycetota</taxon>
        <taxon>Actinomycetes</taxon>
        <taxon>Mycobacteriales</taxon>
        <taxon>Nocardiaceae</taxon>
        <taxon>Rhodococcoides</taxon>
    </lineage>
</organism>
<comment type="caution">
    <text evidence="3">The sequence shown here is derived from an EMBL/GenBank/DDBJ whole genome shotgun (WGS) entry which is preliminary data.</text>
</comment>
<dbReference type="PANTHER" id="PTHR30290">
    <property type="entry name" value="PERIPLASMIC BINDING COMPONENT OF ABC TRANSPORTER"/>
    <property type="match status" value="1"/>
</dbReference>